<comment type="caution">
    <text evidence="5">The sequence shown here is derived from an EMBL/GenBank/DDBJ whole genome shotgun (WGS) entry which is preliminary data.</text>
</comment>
<dbReference type="PANTHER" id="PTHR30455">
    <property type="entry name" value="TRANSCRIPTIONAL REPRESSOR NRDR"/>
    <property type="match status" value="1"/>
</dbReference>
<evidence type="ECO:0000256" key="1">
    <source>
        <dbReference type="ARBA" id="ARBA00022741"/>
    </source>
</evidence>
<dbReference type="Pfam" id="PF03477">
    <property type="entry name" value="ATP-cone"/>
    <property type="match status" value="1"/>
</dbReference>
<evidence type="ECO:0000259" key="4">
    <source>
        <dbReference type="PROSITE" id="PS51161"/>
    </source>
</evidence>
<dbReference type="PROSITE" id="PS51161">
    <property type="entry name" value="ATP_CONE"/>
    <property type="match status" value="1"/>
</dbReference>
<organism evidence="5 6">
    <name type="scientific">Candidatus Wildermuthbacteria bacterium RIFCSPHIGHO2_02_FULL_47_12</name>
    <dbReference type="NCBI Taxonomy" id="1802451"/>
    <lineage>
        <taxon>Bacteria</taxon>
        <taxon>Candidatus Wildermuthiibacteriota</taxon>
    </lineage>
</organism>
<proteinExistence type="predicted"/>
<dbReference type="PANTHER" id="PTHR30455:SF2">
    <property type="entry name" value="TRANSCRIPTIONAL REPRESSOR NRDR"/>
    <property type="match status" value="1"/>
</dbReference>
<feature type="domain" description="ATP-cone" evidence="4">
    <location>
        <begin position="3"/>
        <end position="91"/>
    </location>
</feature>
<dbReference type="InterPro" id="IPR003796">
    <property type="entry name" value="RNR_NrdR-like"/>
</dbReference>
<protein>
    <recommendedName>
        <fullName evidence="4">ATP-cone domain-containing protein</fullName>
    </recommendedName>
</protein>
<gene>
    <name evidence="5" type="ORF">A3C82_01640</name>
</gene>
<evidence type="ECO:0000313" key="5">
    <source>
        <dbReference type="EMBL" id="OHA67331.1"/>
    </source>
</evidence>
<reference evidence="5 6" key="1">
    <citation type="journal article" date="2016" name="Nat. Commun.">
        <title>Thousands of microbial genomes shed light on interconnected biogeochemical processes in an aquifer system.</title>
        <authorList>
            <person name="Anantharaman K."/>
            <person name="Brown C.T."/>
            <person name="Hug L.A."/>
            <person name="Sharon I."/>
            <person name="Castelle C.J."/>
            <person name="Probst A.J."/>
            <person name="Thomas B.C."/>
            <person name="Singh A."/>
            <person name="Wilkins M.J."/>
            <person name="Karaoz U."/>
            <person name="Brodie E.L."/>
            <person name="Williams K.H."/>
            <person name="Hubbard S.S."/>
            <person name="Banfield J.F."/>
        </authorList>
    </citation>
    <scope>NUCLEOTIDE SEQUENCE [LARGE SCALE GENOMIC DNA]</scope>
</reference>
<dbReference type="GO" id="GO:0005524">
    <property type="term" value="F:ATP binding"/>
    <property type="evidence" value="ECO:0007669"/>
    <property type="project" value="UniProtKB-UniRule"/>
</dbReference>
<dbReference type="AlphaFoldDB" id="A0A1G2R5F5"/>
<sequence length="91" mass="9662">MATQVIKKDGSKQPFDAEKIKRAIQGAAQEAGLPEDKASQVATQVSSVVVAQADAQEEIATSEIQSMILAELDKVEPSVSAAWRAYEASKS</sequence>
<dbReference type="GO" id="GO:0008270">
    <property type="term" value="F:zinc ion binding"/>
    <property type="evidence" value="ECO:0007669"/>
    <property type="project" value="InterPro"/>
</dbReference>
<evidence type="ECO:0000313" key="6">
    <source>
        <dbReference type="Proteomes" id="UP000176901"/>
    </source>
</evidence>
<evidence type="ECO:0000256" key="3">
    <source>
        <dbReference type="PROSITE-ProRule" id="PRU00492"/>
    </source>
</evidence>
<dbReference type="STRING" id="1802451.A3C82_01640"/>
<keyword evidence="2 3" id="KW-0067">ATP-binding</keyword>
<name>A0A1G2R5F5_9BACT</name>
<keyword evidence="1 3" id="KW-0547">Nucleotide-binding</keyword>
<dbReference type="EMBL" id="MHTW01000014">
    <property type="protein sequence ID" value="OHA67331.1"/>
    <property type="molecule type" value="Genomic_DNA"/>
</dbReference>
<dbReference type="GO" id="GO:0045892">
    <property type="term" value="P:negative regulation of DNA-templated transcription"/>
    <property type="evidence" value="ECO:0007669"/>
    <property type="project" value="InterPro"/>
</dbReference>
<accession>A0A1G2R5F5</accession>
<dbReference type="Proteomes" id="UP000176901">
    <property type="component" value="Unassembled WGS sequence"/>
</dbReference>
<evidence type="ECO:0000256" key="2">
    <source>
        <dbReference type="ARBA" id="ARBA00022840"/>
    </source>
</evidence>
<dbReference type="InterPro" id="IPR005144">
    <property type="entry name" value="ATP-cone_dom"/>
</dbReference>